<proteinExistence type="predicted"/>
<reference evidence="1 2" key="1">
    <citation type="journal article" date="2018" name="Mol. Biol. Evol.">
        <title>Broad Genomic Sampling Reveals a Smut Pathogenic Ancestry of the Fungal Clade Ustilaginomycotina.</title>
        <authorList>
            <person name="Kijpornyongpan T."/>
            <person name="Mondo S.J."/>
            <person name="Barry K."/>
            <person name="Sandor L."/>
            <person name="Lee J."/>
            <person name="Lipzen A."/>
            <person name="Pangilinan J."/>
            <person name="LaButti K."/>
            <person name="Hainaut M."/>
            <person name="Henrissat B."/>
            <person name="Grigoriev I.V."/>
            <person name="Spatafora J.W."/>
            <person name="Aime M.C."/>
        </authorList>
    </citation>
    <scope>NUCLEOTIDE SEQUENCE [LARGE SCALE GENOMIC DNA]</scope>
    <source>
        <strain evidence="1 2">SA 807</strain>
    </source>
</reference>
<evidence type="ECO:0000313" key="2">
    <source>
        <dbReference type="Proteomes" id="UP000245626"/>
    </source>
</evidence>
<name>A0ACD0P2M2_9BASI</name>
<organism evidence="1 2">
    <name type="scientific">Violaceomyces palustris</name>
    <dbReference type="NCBI Taxonomy" id="1673888"/>
    <lineage>
        <taxon>Eukaryota</taxon>
        <taxon>Fungi</taxon>
        <taxon>Dikarya</taxon>
        <taxon>Basidiomycota</taxon>
        <taxon>Ustilaginomycotina</taxon>
        <taxon>Ustilaginomycetes</taxon>
        <taxon>Violaceomycetales</taxon>
        <taxon>Violaceomycetaceae</taxon>
        <taxon>Violaceomyces</taxon>
    </lineage>
</organism>
<dbReference type="EMBL" id="KZ819781">
    <property type="protein sequence ID" value="PWN52368.1"/>
    <property type="molecule type" value="Genomic_DNA"/>
</dbReference>
<accession>A0ACD0P2M2</accession>
<gene>
    <name evidence="1" type="ORF">IE53DRAFT_385197</name>
</gene>
<sequence length="255" mass="27261">MSRLEGIVAIVTGGGQGFGAGIVKCYVEQGAKVVNMDLTAQDGPMKGYPEGSAWQIKANVTKAEDWRKAIKVAAEKFGSSPTVVVNNAGWTYSQKPTLDLTEEEFDKVFEINVKSIFISFRELIPIMQRAGGGSFINISSTAAIRPRPRLTWYNATKGAVSTASKAMAIEHAKDKIRFNCVNPVAGNTPLLSKFAGAQESGDALTDAQLKMFNESVPLGRLCEPSDVGNACLFLADPASHFITGLDLPVDGGRCV</sequence>
<dbReference type="Proteomes" id="UP000245626">
    <property type="component" value="Unassembled WGS sequence"/>
</dbReference>
<protein>
    <submittedName>
        <fullName evidence="1">NAD(P)-binding protein</fullName>
    </submittedName>
</protein>
<evidence type="ECO:0000313" key="1">
    <source>
        <dbReference type="EMBL" id="PWN52368.1"/>
    </source>
</evidence>
<keyword evidence="2" id="KW-1185">Reference proteome</keyword>